<comment type="caution">
    <text evidence="1">The sequence shown here is derived from an EMBL/GenBank/DDBJ whole genome shotgun (WGS) entry which is preliminary data.</text>
</comment>
<keyword evidence="2" id="KW-1185">Reference proteome</keyword>
<evidence type="ECO:0000313" key="1">
    <source>
        <dbReference type="EMBL" id="CAH1440553.1"/>
    </source>
</evidence>
<accession>A0AAU9NS23</accession>
<proteinExistence type="predicted"/>
<gene>
    <name evidence="1" type="ORF">LVIROSA_LOCUS26681</name>
</gene>
<evidence type="ECO:0000313" key="2">
    <source>
        <dbReference type="Proteomes" id="UP001157418"/>
    </source>
</evidence>
<organism evidence="1 2">
    <name type="scientific">Lactuca virosa</name>
    <dbReference type="NCBI Taxonomy" id="75947"/>
    <lineage>
        <taxon>Eukaryota</taxon>
        <taxon>Viridiplantae</taxon>
        <taxon>Streptophyta</taxon>
        <taxon>Embryophyta</taxon>
        <taxon>Tracheophyta</taxon>
        <taxon>Spermatophyta</taxon>
        <taxon>Magnoliopsida</taxon>
        <taxon>eudicotyledons</taxon>
        <taxon>Gunneridae</taxon>
        <taxon>Pentapetalae</taxon>
        <taxon>asterids</taxon>
        <taxon>campanulids</taxon>
        <taxon>Asterales</taxon>
        <taxon>Asteraceae</taxon>
        <taxon>Cichorioideae</taxon>
        <taxon>Cichorieae</taxon>
        <taxon>Lactucinae</taxon>
        <taxon>Lactuca</taxon>
    </lineage>
</organism>
<name>A0AAU9NS23_9ASTR</name>
<reference evidence="1 2" key="1">
    <citation type="submission" date="2022-01" db="EMBL/GenBank/DDBJ databases">
        <authorList>
            <person name="Xiong W."/>
            <person name="Schranz E."/>
        </authorList>
    </citation>
    <scope>NUCLEOTIDE SEQUENCE [LARGE SCALE GENOMIC DNA]</scope>
</reference>
<dbReference type="Proteomes" id="UP001157418">
    <property type="component" value="Unassembled WGS sequence"/>
</dbReference>
<dbReference type="EMBL" id="CAKMRJ010005412">
    <property type="protein sequence ID" value="CAH1440553.1"/>
    <property type="molecule type" value="Genomic_DNA"/>
</dbReference>
<protein>
    <recommendedName>
        <fullName evidence="3">Nuclear transcription factor Y subunit</fullName>
    </recommendedName>
</protein>
<dbReference type="AlphaFoldDB" id="A0AAU9NS23"/>
<evidence type="ECO:0008006" key="3">
    <source>
        <dbReference type="Google" id="ProtNLM"/>
    </source>
</evidence>
<sequence length="147" mass="16702">MNRLEKIEQELTGSNNGMYNSYMSNVYSYEDQPIPRSKDMGPIMGSRGLVPPTSHEHRGGCVPMSNLVQRRHKKNSKRKYRESLHSIAKAKGKPHILSQLLAVSLPSSLTCRLPGGLCAVHSAFFKVIRYSRCFRSRCCSVAWQRYN</sequence>